<dbReference type="Pfam" id="PF20463">
    <property type="entry name" value="PDH_C"/>
    <property type="match status" value="1"/>
</dbReference>
<evidence type="ECO:0000256" key="1">
    <source>
        <dbReference type="ARBA" id="ARBA00005067"/>
    </source>
</evidence>
<gene>
    <name evidence="12" type="ORF">BBF96_12720</name>
</gene>
<comment type="pathway">
    <text evidence="1">Amino-acid biosynthesis; L-tyrosine biosynthesis; (4-hydroxyphenyl)pyruvate from prephenate (NAD(+) route): step 1/1.</text>
</comment>
<evidence type="ECO:0000256" key="7">
    <source>
        <dbReference type="ARBA" id="ARBA00023002"/>
    </source>
</evidence>
<dbReference type="InterPro" id="IPR046825">
    <property type="entry name" value="PDH_C"/>
</dbReference>
<dbReference type="GO" id="GO:0006571">
    <property type="term" value="P:tyrosine biosynthetic process"/>
    <property type="evidence" value="ECO:0007669"/>
    <property type="project" value="UniProtKB-KW"/>
</dbReference>
<evidence type="ECO:0000313" key="12">
    <source>
        <dbReference type="EMBL" id="AZR74183.1"/>
    </source>
</evidence>
<dbReference type="FunFam" id="3.40.50.720:FF:000208">
    <property type="entry name" value="Prephenate dehydrogenase"/>
    <property type="match status" value="1"/>
</dbReference>
<evidence type="ECO:0000256" key="5">
    <source>
        <dbReference type="ARBA" id="ARBA00022498"/>
    </source>
</evidence>
<dbReference type="Gene3D" id="1.10.3660.10">
    <property type="entry name" value="6-phosphogluconate dehydrogenase C-terminal like domain"/>
    <property type="match status" value="1"/>
</dbReference>
<dbReference type="GO" id="GO:0070403">
    <property type="term" value="F:NAD+ binding"/>
    <property type="evidence" value="ECO:0007669"/>
    <property type="project" value="InterPro"/>
</dbReference>
<comment type="catalytic activity">
    <reaction evidence="10">
        <text>prephenate + NAD(+) = 3-(4-hydroxyphenyl)pyruvate + CO2 + NADH</text>
        <dbReference type="Rhea" id="RHEA:13869"/>
        <dbReference type="ChEBI" id="CHEBI:16526"/>
        <dbReference type="ChEBI" id="CHEBI:29934"/>
        <dbReference type="ChEBI" id="CHEBI:36242"/>
        <dbReference type="ChEBI" id="CHEBI:57540"/>
        <dbReference type="ChEBI" id="CHEBI:57945"/>
        <dbReference type="EC" id="1.3.1.12"/>
    </reaction>
</comment>
<accession>A0A3Q9HRM6</accession>
<keyword evidence="8" id="KW-0520">NAD</keyword>
<proteinExistence type="inferred from homology"/>
<organism evidence="12 13">
    <name type="scientific">Anoxybacter fermentans</name>
    <dbReference type="NCBI Taxonomy" id="1323375"/>
    <lineage>
        <taxon>Bacteria</taxon>
        <taxon>Bacillati</taxon>
        <taxon>Bacillota</taxon>
        <taxon>Clostridia</taxon>
        <taxon>Halanaerobiales</taxon>
        <taxon>Anoxybacter</taxon>
    </lineage>
</organism>
<dbReference type="InterPro" id="IPR046826">
    <property type="entry name" value="PDH_N"/>
</dbReference>
<dbReference type="PROSITE" id="PS51176">
    <property type="entry name" value="PDH_ADH"/>
    <property type="match status" value="1"/>
</dbReference>
<feature type="domain" description="Prephenate/arogenate dehydrogenase" evidence="11">
    <location>
        <begin position="5"/>
        <end position="292"/>
    </location>
</feature>
<dbReference type="KEGG" id="aft:BBF96_12720"/>
<dbReference type="SUPFAM" id="SSF51735">
    <property type="entry name" value="NAD(P)-binding Rossmann-fold domains"/>
    <property type="match status" value="1"/>
</dbReference>
<keyword evidence="5" id="KW-0827">Tyrosine biosynthesis</keyword>
<evidence type="ECO:0000256" key="10">
    <source>
        <dbReference type="ARBA" id="ARBA00049260"/>
    </source>
</evidence>
<dbReference type="OrthoDB" id="9802008at2"/>
<dbReference type="GO" id="GO:0004665">
    <property type="term" value="F:prephenate dehydrogenase (NADP+) activity"/>
    <property type="evidence" value="ECO:0007669"/>
    <property type="project" value="InterPro"/>
</dbReference>
<protein>
    <recommendedName>
        <fullName evidence="4">Prephenate dehydrogenase</fullName>
        <ecNumber evidence="3">1.3.1.12</ecNumber>
    </recommendedName>
</protein>
<evidence type="ECO:0000256" key="6">
    <source>
        <dbReference type="ARBA" id="ARBA00022605"/>
    </source>
</evidence>
<dbReference type="Gene3D" id="3.40.50.720">
    <property type="entry name" value="NAD(P)-binding Rossmann-like Domain"/>
    <property type="match status" value="1"/>
</dbReference>
<name>A0A3Q9HRM6_9FIRM</name>
<dbReference type="InterPro" id="IPR008927">
    <property type="entry name" value="6-PGluconate_DH-like_C_sf"/>
</dbReference>
<keyword evidence="7" id="KW-0560">Oxidoreductase</keyword>
<dbReference type="PANTHER" id="PTHR21363:SF0">
    <property type="entry name" value="PREPHENATE DEHYDROGENASE [NADP(+)]"/>
    <property type="match status" value="1"/>
</dbReference>
<dbReference type="Pfam" id="PF02153">
    <property type="entry name" value="PDH_N"/>
    <property type="match status" value="1"/>
</dbReference>
<dbReference type="SUPFAM" id="SSF48179">
    <property type="entry name" value="6-phosphogluconate dehydrogenase C-terminal domain-like"/>
    <property type="match status" value="1"/>
</dbReference>
<comment type="similarity">
    <text evidence="2">Belongs to the prephenate/arogenate dehydrogenase family.</text>
</comment>
<reference evidence="12 13" key="1">
    <citation type="submission" date="2016-07" db="EMBL/GenBank/DDBJ databases">
        <title>Genome and transcriptome analysis of iron-reducing fermentative bacteria Anoxybacter fermentans.</title>
        <authorList>
            <person name="Zeng X."/>
            <person name="Shao Z."/>
        </authorList>
    </citation>
    <scope>NUCLEOTIDE SEQUENCE [LARGE SCALE GENOMIC DNA]</scope>
    <source>
        <strain evidence="12 13">DY22613</strain>
    </source>
</reference>
<evidence type="ECO:0000256" key="9">
    <source>
        <dbReference type="ARBA" id="ARBA00023141"/>
    </source>
</evidence>
<keyword evidence="9" id="KW-0057">Aromatic amino acid biosynthesis</keyword>
<dbReference type="InterPro" id="IPR036291">
    <property type="entry name" value="NAD(P)-bd_dom_sf"/>
</dbReference>
<dbReference type="AlphaFoldDB" id="A0A3Q9HRM6"/>
<keyword evidence="6" id="KW-0028">Amino-acid biosynthesis</keyword>
<dbReference type="Proteomes" id="UP000267250">
    <property type="component" value="Chromosome"/>
</dbReference>
<evidence type="ECO:0000256" key="8">
    <source>
        <dbReference type="ARBA" id="ARBA00023027"/>
    </source>
</evidence>
<dbReference type="FunFam" id="1.10.3660.10:FF:000003">
    <property type="entry name" value="Prephenate dehydrogenase"/>
    <property type="match status" value="1"/>
</dbReference>
<dbReference type="GO" id="GO:0008977">
    <property type="term" value="F:prephenate dehydrogenase (NAD+) activity"/>
    <property type="evidence" value="ECO:0007669"/>
    <property type="project" value="UniProtKB-EC"/>
</dbReference>
<dbReference type="InterPro" id="IPR050812">
    <property type="entry name" value="Preph/Arog_dehydrog"/>
</dbReference>
<dbReference type="RefSeq" id="WP_127017539.1">
    <property type="nucleotide sequence ID" value="NZ_CP016379.1"/>
</dbReference>
<dbReference type="EMBL" id="CP016379">
    <property type="protein sequence ID" value="AZR74183.1"/>
    <property type="molecule type" value="Genomic_DNA"/>
</dbReference>
<evidence type="ECO:0000256" key="4">
    <source>
        <dbReference type="ARBA" id="ARBA00016891"/>
    </source>
</evidence>
<evidence type="ECO:0000256" key="2">
    <source>
        <dbReference type="ARBA" id="ARBA00007964"/>
    </source>
</evidence>
<dbReference type="PANTHER" id="PTHR21363">
    <property type="entry name" value="PREPHENATE DEHYDROGENASE"/>
    <property type="match status" value="1"/>
</dbReference>
<keyword evidence="13" id="KW-1185">Reference proteome</keyword>
<evidence type="ECO:0000259" key="11">
    <source>
        <dbReference type="PROSITE" id="PS51176"/>
    </source>
</evidence>
<sequence length="292" mass="32766">MEVINQMTVVGVGLIGGSLARAFRKQRLCKTIVGVDINAEVIKKALQFKVIDQGTLDLKEGVRDADLIILAVPVGVIGTVLKEIKTYIKQSAWILDVGSTKSDIIKQAEEYLKDRPDLVFVGGHPMAGSEKAGVEWSDPYLFQGAPFILIPLAKNPRSEVLQLSQWLERIGARVVIMDHEQHDLQVGYVSHLPHLVAAALVNVLSRNFTNINEVLSLSGGGFKDTTRIAASQPNIWIDIFSSNRQKLKKILDHFLEELIEVKKMLSRDDREGLFEYFSKARQIRTEFFEEEK</sequence>
<dbReference type="EC" id="1.3.1.12" evidence="3"/>
<dbReference type="InterPro" id="IPR003099">
    <property type="entry name" value="Prephen_DH"/>
</dbReference>
<evidence type="ECO:0000256" key="3">
    <source>
        <dbReference type="ARBA" id="ARBA00012068"/>
    </source>
</evidence>
<evidence type="ECO:0000313" key="13">
    <source>
        <dbReference type="Proteomes" id="UP000267250"/>
    </source>
</evidence>